<evidence type="ECO:0000313" key="1">
    <source>
        <dbReference type="EMBL" id="CRL06406.1"/>
    </source>
</evidence>
<dbReference type="AlphaFoldDB" id="A0A1J1J4K5"/>
<proteinExistence type="predicted"/>
<name>A0A1J1J4K5_9DIPT</name>
<dbReference type="Proteomes" id="UP000183832">
    <property type="component" value="Unassembled WGS sequence"/>
</dbReference>
<accession>A0A1J1J4K5</accession>
<sequence>MISFTQIFIEDEFFLSIPLTNADESLDSRLQLKYSSMLSVTKLNMITLCQFSQIEDSSSNSVENVCEVTK</sequence>
<gene>
    <name evidence="1" type="ORF">CLUMA_CG019373</name>
</gene>
<keyword evidence="2" id="KW-1185">Reference proteome</keyword>
<evidence type="ECO:0000313" key="2">
    <source>
        <dbReference type="Proteomes" id="UP000183832"/>
    </source>
</evidence>
<reference evidence="1 2" key="1">
    <citation type="submission" date="2015-04" db="EMBL/GenBank/DDBJ databases">
        <authorList>
            <person name="Syromyatnikov M.Y."/>
            <person name="Popov V.N."/>
        </authorList>
    </citation>
    <scope>NUCLEOTIDE SEQUENCE [LARGE SCALE GENOMIC DNA]</scope>
</reference>
<organism evidence="1 2">
    <name type="scientific">Clunio marinus</name>
    <dbReference type="NCBI Taxonomy" id="568069"/>
    <lineage>
        <taxon>Eukaryota</taxon>
        <taxon>Metazoa</taxon>
        <taxon>Ecdysozoa</taxon>
        <taxon>Arthropoda</taxon>
        <taxon>Hexapoda</taxon>
        <taxon>Insecta</taxon>
        <taxon>Pterygota</taxon>
        <taxon>Neoptera</taxon>
        <taxon>Endopterygota</taxon>
        <taxon>Diptera</taxon>
        <taxon>Nematocera</taxon>
        <taxon>Chironomoidea</taxon>
        <taxon>Chironomidae</taxon>
        <taxon>Clunio</taxon>
    </lineage>
</organism>
<protein>
    <submittedName>
        <fullName evidence="1">CLUMA_CG019373, isoform A</fullName>
    </submittedName>
</protein>
<dbReference type="EMBL" id="CVRI01000066">
    <property type="protein sequence ID" value="CRL06406.1"/>
    <property type="molecule type" value="Genomic_DNA"/>
</dbReference>